<reference evidence="1" key="1">
    <citation type="submission" date="2023-06" db="EMBL/GenBank/DDBJ databases">
        <authorList>
            <consortium name="Lawrence Berkeley National Laboratory"/>
            <person name="Ahrendt S."/>
            <person name="Sahu N."/>
            <person name="Indic B."/>
            <person name="Wong-Bajracharya J."/>
            <person name="Merenyi Z."/>
            <person name="Ke H.-M."/>
            <person name="Monk M."/>
            <person name="Kocsube S."/>
            <person name="Drula E."/>
            <person name="Lipzen A."/>
            <person name="Balint B."/>
            <person name="Henrissat B."/>
            <person name="Andreopoulos B."/>
            <person name="Martin F.M."/>
            <person name="Harder C.B."/>
            <person name="Rigling D."/>
            <person name="Ford K.L."/>
            <person name="Foster G.D."/>
            <person name="Pangilinan J."/>
            <person name="Papanicolaou A."/>
            <person name="Barry K."/>
            <person name="LaButti K."/>
            <person name="Viragh M."/>
            <person name="Koriabine M."/>
            <person name="Yan M."/>
            <person name="Riley R."/>
            <person name="Champramary S."/>
            <person name="Plett K.L."/>
            <person name="Tsai I.J."/>
            <person name="Slot J."/>
            <person name="Sipos G."/>
            <person name="Plett J."/>
            <person name="Nagy L.G."/>
            <person name="Grigoriev I.V."/>
        </authorList>
    </citation>
    <scope>NUCLEOTIDE SEQUENCE</scope>
    <source>
        <strain evidence="1">HWK02</strain>
    </source>
</reference>
<name>A0AA39TCF2_9AGAR</name>
<proteinExistence type="predicted"/>
<gene>
    <name evidence="1" type="ORF">EDD18DRAFT_1113778</name>
</gene>
<keyword evidence="2" id="KW-1185">Reference proteome</keyword>
<organism evidence="1 2">
    <name type="scientific">Armillaria luteobubalina</name>
    <dbReference type="NCBI Taxonomy" id="153913"/>
    <lineage>
        <taxon>Eukaryota</taxon>
        <taxon>Fungi</taxon>
        <taxon>Dikarya</taxon>
        <taxon>Basidiomycota</taxon>
        <taxon>Agaricomycotina</taxon>
        <taxon>Agaricomycetes</taxon>
        <taxon>Agaricomycetidae</taxon>
        <taxon>Agaricales</taxon>
        <taxon>Marasmiineae</taxon>
        <taxon>Physalacriaceae</taxon>
        <taxon>Armillaria</taxon>
    </lineage>
</organism>
<dbReference type="AlphaFoldDB" id="A0AA39TCF2"/>
<comment type="caution">
    <text evidence="1">The sequence shown here is derived from an EMBL/GenBank/DDBJ whole genome shotgun (WGS) entry which is preliminary data.</text>
</comment>
<dbReference type="Proteomes" id="UP001175228">
    <property type="component" value="Unassembled WGS sequence"/>
</dbReference>
<sequence length="205" mass="22956">MFVRVVKRVPPTLDVWYTVVGVRKCPEWDTLIFEAAVDGELGHAQGCVQAELIRGGGRWSMSNPGSDSWDCMAAELHEDALTLINGGFLCLLSSLEKVRMFVHAGLFQIPYEVIFLHLPSLELNFCGDSWSYNGYMVIFYDRDAMWQFKRGIDDTSQKRTIAALVTVLRKEMPGWVRQDEVVSITSGNNSKPVSADPEAGTSVLY</sequence>
<evidence type="ECO:0000313" key="1">
    <source>
        <dbReference type="EMBL" id="KAK0479846.1"/>
    </source>
</evidence>
<dbReference type="EMBL" id="JAUEPU010000086">
    <property type="protein sequence ID" value="KAK0479846.1"/>
    <property type="molecule type" value="Genomic_DNA"/>
</dbReference>
<protein>
    <submittedName>
        <fullName evidence="1">Uncharacterized protein</fullName>
    </submittedName>
</protein>
<evidence type="ECO:0000313" key="2">
    <source>
        <dbReference type="Proteomes" id="UP001175228"/>
    </source>
</evidence>
<accession>A0AA39TCF2</accession>